<dbReference type="Gene3D" id="3.90.1200.10">
    <property type="match status" value="1"/>
</dbReference>
<gene>
    <name evidence="2" type="ORF">K458DRAFT_316445</name>
</gene>
<dbReference type="PANTHER" id="PTHR21310:SF15">
    <property type="entry name" value="AMINOGLYCOSIDE PHOSPHOTRANSFERASE DOMAIN-CONTAINING PROTEIN"/>
    <property type="match status" value="1"/>
</dbReference>
<dbReference type="InterPro" id="IPR002575">
    <property type="entry name" value="Aminoglycoside_PTrfase"/>
</dbReference>
<keyword evidence="3" id="KW-1185">Reference proteome</keyword>
<dbReference type="Proteomes" id="UP000799291">
    <property type="component" value="Unassembled WGS sequence"/>
</dbReference>
<name>A0A6G1IK65_9PLEO</name>
<dbReference type="Pfam" id="PF01636">
    <property type="entry name" value="APH"/>
    <property type="match status" value="1"/>
</dbReference>
<dbReference type="OrthoDB" id="5327538at2759"/>
<dbReference type="AlphaFoldDB" id="A0A6G1IK65"/>
<dbReference type="InterPro" id="IPR011009">
    <property type="entry name" value="Kinase-like_dom_sf"/>
</dbReference>
<evidence type="ECO:0000313" key="2">
    <source>
        <dbReference type="EMBL" id="KAF2678622.1"/>
    </source>
</evidence>
<organism evidence="2 3">
    <name type="scientific">Lentithecium fluviatile CBS 122367</name>
    <dbReference type="NCBI Taxonomy" id="1168545"/>
    <lineage>
        <taxon>Eukaryota</taxon>
        <taxon>Fungi</taxon>
        <taxon>Dikarya</taxon>
        <taxon>Ascomycota</taxon>
        <taxon>Pezizomycotina</taxon>
        <taxon>Dothideomycetes</taxon>
        <taxon>Pleosporomycetidae</taxon>
        <taxon>Pleosporales</taxon>
        <taxon>Massarineae</taxon>
        <taxon>Lentitheciaceae</taxon>
        <taxon>Lentithecium</taxon>
    </lineage>
</organism>
<accession>A0A6G1IK65</accession>
<reference evidence="2" key="1">
    <citation type="journal article" date="2020" name="Stud. Mycol.">
        <title>101 Dothideomycetes genomes: a test case for predicting lifestyles and emergence of pathogens.</title>
        <authorList>
            <person name="Haridas S."/>
            <person name="Albert R."/>
            <person name="Binder M."/>
            <person name="Bloem J."/>
            <person name="Labutti K."/>
            <person name="Salamov A."/>
            <person name="Andreopoulos B."/>
            <person name="Baker S."/>
            <person name="Barry K."/>
            <person name="Bills G."/>
            <person name="Bluhm B."/>
            <person name="Cannon C."/>
            <person name="Castanera R."/>
            <person name="Culley D."/>
            <person name="Daum C."/>
            <person name="Ezra D."/>
            <person name="Gonzalez J."/>
            <person name="Henrissat B."/>
            <person name="Kuo A."/>
            <person name="Liang C."/>
            <person name="Lipzen A."/>
            <person name="Lutzoni F."/>
            <person name="Magnuson J."/>
            <person name="Mondo S."/>
            <person name="Nolan M."/>
            <person name="Ohm R."/>
            <person name="Pangilinan J."/>
            <person name="Park H.-J."/>
            <person name="Ramirez L."/>
            <person name="Alfaro M."/>
            <person name="Sun H."/>
            <person name="Tritt A."/>
            <person name="Yoshinaga Y."/>
            <person name="Zwiers L.-H."/>
            <person name="Turgeon B."/>
            <person name="Goodwin S."/>
            <person name="Spatafora J."/>
            <person name="Crous P."/>
            <person name="Grigoriev I."/>
        </authorList>
    </citation>
    <scope>NUCLEOTIDE SEQUENCE</scope>
    <source>
        <strain evidence="2">CBS 122367</strain>
    </source>
</reference>
<protein>
    <recommendedName>
        <fullName evidence="1">Aminoglycoside phosphotransferase domain-containing protein</fullName>
    </recommendedName>
</protein>
<evidence type="ECO:0000259" key="1">
    <source>
        <dbReference type="Pfam" id="PF01636"/>
    </source>
</evidence>
<dbReference type="PANTHER" id="PTHR21310">
    <property type="entry name" value="AMINOGLYCOSIDE PHOSPHOTRANSFERASE-RELATED-RELATED"/>
    <property type="match status" value="1"/>
</dbReference>
<dbReference type="InterPro" id="IPR051678">
    <property type="entry name" value="AGP_Transferase"/>
</dbReference>
<proteinExistence type="predicted"/>
<evidence type="ECO:0000313" key="3">
    <source>
        <dbReference type="Proteomes" id="UP000799291"/>
    </source>
</evidence>
<sequence length="360" mass="39366">MGCDNYHLRIEFPSSSEKWLVRVPRPGLLNLGEATVEYMYASEFATLKFLEGTSVPAPRAFAFDVASNKDNKVGSTYLIMEFLEGEVFDVQGASGEAKKRIYEGVAEILVELSRHPFPKACSLVLGDVRGEGESDVMAGKIAGLRSKVVPPFGPFDTAGEYYMAIVDAHLDLIAEGRLYPELGVEAYLAYAILRDRILDSFGESAGSMAPAKNTERFYLTHIDPKGDHILASPSGHISGIIDWESARITPFSEAFGPSLFTADLHTLYSGNSGITPDDHLLAEALIEAGAPALADAMRSDERARRLHFGLGSAKTEGEMWDLIRGLLDAFGVYEGELFTKWRGGALQMYRGDARLDALLR</sequence>
<dbReference type="SUPFAM" id="SSF56112">
    <property type="entry name" value="Protein kinase-like (PK-like)"/>
    <property type="match status" value="1"/>
</dbReference>
<dbReference type="EMBL" id="MU005610">
    <property type="protein sequence ID" value="KAF2678622.1"/>
    <property type="molecule type" value="Genomic_DNA"/>
</dbReference>
<feature type="domain" description="Aminoglycoside phosphotransferase" evidence="1">
    <location>
        <begin position="17"/>
        <end position="259"/>
    </location>
</feature>